<dbReference type="GO" id="GO:0019684">
    <property type="term" value="P:photosynthesis, light reaction"/>
    <property type="evidence" value="ECO:0007669"/>
    <property type="project" value="InterPro"/>
</dbReference>
<feature type="region of interest" description="Disordered" evidence="1">
    <location>
        <begin position="1"/>
        <end position="21"/>
    </location>
</feature>
<dbReference type="GO" id="GO:0030077">
    <property type="term" value="C:plasma membrane light-harvesting complex"/>
    <property type="evidence" value="ECO:0007669"/>
    <property type="project" value="InterPro"/>
</dbReference>
<evidence type="ECO:0000313" key="3">
    <source>
        <dbReference type="EMBL" id="QJR34284.1"/>
    </source>
</evidence>
<accession>A0A6M4IGR8</accession>
<dbReference type="InterPro" id="IPR014747">
    <property type="entry name" value="Bac_photo_RC_H_C"/>
</dbReference>
<gene>
    <name evidence="3" type="ORF">HKW67_01490</name>
</gene>
<name>A0A6M4IGR8_9BACT</name>
<dbReference type="AlphaFoldDB" id="A0A6M4IGR8"/>
<dbReference type="EMBL" id="CP053085">
    <property type="protein sequence ID" value="QJR34284.1"/>
    <property type="molecule type" value="Genomic_DNA"/>
</dbReference>
<keyword evidence="4" id="KW-1185">Reference proteome</keyword>
<dbReference type="Proteomes" id="UP000500938">
    <property type="component" value="Chromosome"/>
</dbReference>
<evidence type="ECO:0000256" key="1">
    <source>
        <dbReference type="SAM" id="MobiDB-lite"/>
    </source>
</evidence>
<organism evidence="3 4">
    <name type="scientific">Gemmatimonas groenlandica</name>
    <dbReference type="NCBI Taxonomy" id="2732249"/>
    <lineage>
        <taxon>Bacteria</taxon>
        <taxon>Pseudomonadati</taxon>
        <taxon>Gemmatimonadota</taxon>
        <taxon>Gemmatimonadia</taxon>
        <taxon>Gemmatimonadales</taxon>
        <taxon>Gemmatimonadaceae</taxon>
        <taxon>Gemmatimonas</taxon>
    </lineage>
</organism>
<proteinExistence type="predicted"/>
<reference evidence="3 4" key="1">
    <citation type="submission" date="2020-05" db="EMBL/GenBank/DDBJ databases">
        <title>Complete genome sequence of Gemmatimonas greenlandica TET16.</title>
        <authorList>
            <person name="Zeng Y."/>
        </authorList>
    </citation>
    <scope>NUCLEOTIDE SEQUENCE [LARGE SCALE GENOMIC DNA]</scope>
    <source>
        <strain evidence="3 4">TET16</strain>
    </source>
</reference>
<dbReference type="InterPro" id="IPR011033">
    <property type="entry name" value="PRC_barrel-like_sf"/>
</dbReference>
<evidence type="ECO:0000259" key="2">
    <source>
        <dbReference type="Pfam" id="PF05239"/>
    </source>
</evidence>
<dbReference type="Pfam" id="PF05239">
    <property type="entry name" value="PRC"/>
    <property type="match status" value="1"/>
</dbReference>
<dbReference type="SUPFAM" id="SSF50346">
    <property type="entry name" value="PRC-barrel domain"/>
    <property type="match status" value="1"/>
</dbReference>
<dbReference type="Gene3D" id="3.90.50.10">
    <property type="entry name" value="Photosynthetic Reaction Center, subunit H, domain 2"/>
    <property type="match status" value="1"/>
</dbReference>
<dbReference type="RefSeq" id="WP_171223710.1">
    <property type="nucleotide sequence ID" value="NZ_CP053085.1"/>
</dbReference>
<evidence type="ECO:0000313" key="4">
    <source>
        <dbReference type="Proteomes" id="UP000500938"/>
    </source>
</evidence>
<protein>
    <recommendedName>
        <fullName evidence="2">PRC-barrel domain-containing protein</fullName>
    </recommendedName>
</protein>
<dbReference type="KEGG" id="ggr:HKW67_01490"/>
<dbReference type="InterPro" id="IPR027275">
    <property type="entry name" value="PRC-brl_dom"/>
</dbReference>
<sequence>MDSTRHNEETPRPRLVHLKDASDLEVADGDPDIRGWDLRTLDGEKIGTVEDLVVDTSLMRVRYIDGEVMLHDVAQQTKRRVLIPIESARLDEDEDDVIIELSSAATRALPTYDGERIPDAPVDELYAFDDSSFFGARRFGREASPYIAPLADGDPRRVERPDERLL</sequence>
<feature type="domain" description="PRC-barrel" evidence="2">
    <location>
        <begin position="30"/>
        <end position="100"/>
    </location>
</feature>